<dbReference type="Proteomes" id="UP000198251">
    <property type="component" value="Chromosome I"/>
</dbReference>
<name>A0A1C5G8D9_MICEH</name>
<reference evidence="1 2" key="1">
    <citation type="submission" date="2016-06" db="EMBL/GenBank/DDBJ databases">
        <authorList>
            <person name="Kjaerup R.B."/>
            <person name="Dalgaard T.S."/>
            <person name="Juul-Madsen H.R."/>
        </authorList>
    </citation>
    <scope>NUCLEOTIDE SEQUENCE [LARGE SCALE GENOMIC DNA]</scope>
    <source>
        <strain evidence="1 2">DSM 43913</strain>
    </source>
</reference>
<dbReference type="EMBL" id="LT607733">
    <property type="protein sequence ID" value="SCG16001.1"/>
    <property type="molecule type" value="Genomic_DNA"/>
</dbReference>
<organism evidence="1 2">
    <name type="scientific">Micromonospora echinofusca</name>
    <dbReference type="NCBI Taxonomy" id="47858"/>
    <lineage>
        <taxon>Bacteria</taxon>
        <taxon>Bacillati</taxon>
        <taxon>Actinomycetota</taxon>
        <taxon>Actinomycetes</taxon>
        <taxon>Micromonosporales</taxon>
        <taxon>Micromonosporaceae</taxon>
        <taxon>Micromonospora</taxon>
    </lineage>
</organism>
<evidence type="ECO:0000313" key="1">
    <source>
        <dbReference type="EMBL" id="SCG16001.1"/>
    </source>
</evidence>
<gene>
    <name evidence="1" type="ORF">GA0070610_2253</name>
</gene>
<dbReference type="AlphaFoldDB" id="A0A1C5G8D9"/>
<evidence type="ECO:0000313" key="2">
    <source>
        <dbReference type="Proteomes" id="UP000198251"/>
    </source>
</evidence>
<keyword evidence="2" id="KW-1185">Reference proteome</keyword>
<proteinExistence type="predicted"/>
<sequence>MTGGARRFGFRFDPVFRPALALLGVRPATAWVDVDAAELVIRFGPWRLRTARRNVVGVAPTGPYRWWRGIGTRLSLADAGVTFASSTAAGLCLRFAEPVPALLPGGWLRHPGATVTVADPDALARALAAPDGD</sequence>
<accession>A0A1C5G8D9</accession>
<dbReference type="RefSeq" id="WP_088999950.1">
    <property type="nucleotide sequence ID" value="NZ_LT607733.1"/>
</dbReference>
<protein>
    <submittedName>
        <fullName evidence="1">Uncharacterized protein</fullName>
    </submittedName>
</protein>
<dbReference type="GeneID" id="95802067"/>